<proteinExistence type="predicted"/>
<dbReference type="EMBL" id="CAJSLV010000066">
    <property type="protein sequence ID" value="CAG6395822.1"/>
    <property type="molecule type" value="Genomic_DNA"/>
</dbReference>
<dbReference type="Proteomes" id="UP001152519">
    <property type="component" value="Unassembled WGS sequence"/>
</dbReference>
<comment type="caution">
    <text evidence="1">The sequence shown here is derived from an EMBL/GenBank/DDBJ whole genome shotgun (WGS) entry which is preliminary data.</text>
</comment>
<organism evidence="1 2">
    <name type="scientific">Actinacidiphila cocklensis</name>
    <dbReference type="NCBI Taxonomy" id="887465"/>
    <lineage>
        <taxon>Bacteria</taxon>
        <taxon>Bacillati</taxon>
        <taxon>Actinomycetota</taxon>
        <taxon>Actinomycetes</taxon>
        <taxon>Kitasatosporales</taxon>
        <taxon>Streptomycetaceae</taxon>
        <taxon>Actinacidiphila</taxon>
    </lineage>
</organism>
<dbReference type="AlphaFoldDB" id="A0A9W4DXS2"/>
<gene>
    <name evidence="1" type="ORF">SCOCK_360063</name>
</gene>
<evidence type="ECO:0000313" key="2">
    <source>
        <dbReference type="Proteomes" id="UP001152519"/>
    </source>
</evidence>
<keyword evidence="2" id="KW-1185">Reference proteome</keyword>
<protein>
    <submittedName>
        <fullName evidence="1">Uncharacterized protein</fullName>
    </submittedName>
</protein>
<accession>A0A9W4DXS2</accession>
<sequence>MVLRATCAGSSTMREAIRAAAGVSEGSSPRTMAVSASAESLGAVASHDRSVGDSWTIWYTPQSMHRQTPFWDPPVKIPASWTSAPPIGRPTRLLSHIRVTMDACVPRRHSWNRSRRRR</sequence>
<reference evidence="1" key="1">
    <citation type="submission" date="2021-05" db="EMBL/GenBank/DDBJ databases">
        <authorList>
            <person name="Arsene-Ploetze F."/>
        </authorList>
    </citation>
    <scope>NUCLEOTIDE SEQUENCE</scope>
    <source>
        <strain evidence="1">DSM 42138</strain>
    </source>
</reference>
<evidence type="ECO:0000313" key="1">
    <source>
        <dbReference type="EMBL" id="CAG6395822.1"/>
    </source>
</evidence>
<name>A0A9W4DXS2_9ACTN</name>